<evidence type="ECO:0000259" key="1">
    <source>
        <dbReference type="Pfam" id="PF20150"/>
    </source>
</evidence>
<dbReference type="EMBL" id="JABCIY010000090">
    <property type="protein sequence ID" value="KAF7193304.1"/>
    <property type="molecule type" value="Genomic_DNA"/>
</dbReference>
<dbReference type="InterPro" id="IPR045518">
    <property type="entry name" value="2EXR"/>
</dbReference>
<accession>A0A8H6VM92</accession>
<name>A0A8H6VM92_9PEZI</name>
<proteinExistence type="predicted"/>
<organism evidence="2 3">
    <name type="scientific">Pseudocercospora fuligena</name>
    <dbReference type="NCBI Taxonomy" id="685502"/>
    <lineage>
        <taxon>Eukaryota</taxon>
        <taxon>Fungi</taxon>
        <taxon>Dikarya</taxon>
        <taxon>Ascomycota</taxon>
        <taxon>Pezizomycotina</taxon>
        <taxon>Dothideomycetes</taxon>
        <taxon>Dothideomycetidae</taxon>
        <taxon>Mycosphaerellales</taxon>
        <taxon>Mycosphaerellaceae</taxon>
        <taxon>Pseudocercospora</taxon>
    </lineage>
</organism>
<sequence length="210" mass="24787">MASPARPFPFLRLPGELRNQIYEYALIVQDTIDIPNTLSLKDPSKFHVLSGDHPNIHLLATCRQIRREALSICYSANKFRQDMDDYEYPFLERLRDDSLSCLKSITFTLPFRFLDAHARNPHLREIAVWRLVNRVNDIGQLYGPRGLDIAAIHTVKFAQITPSMKLSDMRRLEWSKDPDGSWRVELRPFEELNYHLTYPNVRRMAHHHWY</sequence>
<protein>
    <recommendedName>
        <fullName evidence="1">2EXR domain-containing protein</fullName>
    </recommendedName>
</protein>
<evidence type="ECO:0000313" key="2">
    <source>
        <dbReference type="EMBL" id="KAF7193304.1"/>
    </source>
</evidence>
<keyword evidence="3" id="KW-1185">Reference proteome</keyword>
<dbReference type="InterPro" id="IPR038883">
    <property type="entry name" value="AN11006-like"/>
</dbReference>
<dbReference type="AlphaFoldDB" id="A0A8H6VM92"/>
<feature type="domain" description="2EXR" evidence="1">
    <location>
        <begin position="9"/>
        <end position="80"/>
    </location>
</feature>
<evidence type="ECO:0000313" key="3">
    <source>
        <dbReference type="Proteomes" id="UP000660729"/>
    </source>
</evidence>
<reference evidence="2" key="1">
    <citation type="submission" date="2020-04" db="EMBL/GenBank/DDBJ databases">
        <title>Draft genome resource of the tomato pathogen Pseudocercospora fuligena.</title>
        <authorList>
            <person name="Zaccaron A."/>
        </authorList>
    </citation>
    <scope>NUCLEOTIDE SEQUENCE</scope>
    <source>
        <strain evidence="2">PF001</strain>
    </source>
</reference>
<dbReference type="PANTHER" id="PTHR42085:SF1">
    <property type="entry name" value="F-BOX DOMAIN-CONTAINING PROTEIN"/>
    <property type="match status" value="1"/>
</dbReference>
<dbReference type="Proteomes" id="UP000660729">
    <property type="component" value="Unassembled WGS sequence"/>
</dbReference>
<dbReference type="Pfam" id="PF20150">
    <property type="entry name" value="2EXR"/>
    <property type="match status" value="1"/>
</dbReference>
<dbReference type="OrthoDB" id="3650371at2759"/>
<gene>
    <name evidence="2" type="ORF">HII31_05398</name>
</gene>
<dbReference type="PANTHER" id="PTHR42085">
    <property type="entry name" value="F-BOX DOMAIN-CONTAINING PROTEIN"/>
    <property type="match status" value="1"/>
</dbReference>
<comment type="caution">
    <text evidence="2">The sequence shown here is derived from an EMBL/GenBank/DDBJ whole genome shotgun (WGS) entry which is preliminary data.</text>
</comment>